<dbReference type="AlphaFoldDB" id="U2PNC9"/>
<evidence type="ECO:0000256" key="1">
    <source>
        <dbReference type="SAM" id="Phobius"/>
    </source>
</evidence>
<dbReference type="Proteomes" id="UP000016644">
    <property type="component" value="Unassembled WGS sequence"/>
</dbReference>
<dbReference type="EMBL" id="AWVK01000007">
    <property type="protein sequence ID" value="ERK45636.1"/>
    <property type="molecule type" value="Genomic_DNA"/>
</dbReference>
<keyword evidence="1" id="KW-0812">Transmembrane</keyword>
<evidence type="ECO:0000313" key="2">
    <source>
        <dbReference type="EMBL" id="ERK45636.1"/>
    </source>
</evidence>
<organism evidence="2 3">
    <name type="scientific">Levilactobacillus brevis ATCC 14869 = DSM 20054</name>
    <dbReference type="NCBI Taxonomy" id="649758"/>
    <lineage>
        <taxon>Bacteria</taxon>
        <taxon>Bacillati</taxon>
        <taxon>Bacillota</taxon>
        <taxon>Bacilli</taxon>
        <taxon>Lactobacillales</taxon>
        <taxon>Lactobacillaceae</taxon>
        <taxon>Levilactobacillus</taxon>
    </lineage>
</organism>
<accession>U2PNC9</accession>
<comment type="caution">
    <text evidence="2">The sequence shown here is derived from an EMBL/GenBank/DDBJ whole genome shotgun (WGS) entry which is preliminary data.</text>
</comment>
<keyword evidence="1" id="KW-1133">Transmembrane helix</keyword>
<reference evidence="2 3" key="1">
    <citation type="submission" date="2013-06" db="EMBL/GenBank/DDBJ databases">
        <authorList>
            <person name="Weinstock G."/>
            <person name="Sodergren E."/>
            <person name="Lobos E.A."/>
            <person name="Fulton L."/>
            <person name="Fulton R."/>
            <person name="Courtney L."/>
            <person name="Fronick C."/>
            <person name="O'Laughlin M."/>
            <person name="Godfrey J."/>
            <person name="Wilson R.M."/>
            <person name="Miner T."/>
            <person name="Farmer C."/>
            <person name="Delehaunty K."/>
            <person name="Cordes M."/>
            <person name="Minx P."/>
            <person name="Tomlinson C."/>
            <person name="Chen J."/>
            <person name="Wollam A."/>
            <person name="Pepin K.H."/>
            <person name="Bhonagiri V."/>
            <person name="Zhang X."/>
            <person name="Warren W."/>
            <person name="Mitreva M."/>
            <person name="Mardis E.R."/>
            <person name="Wilson R.K."/>
        </authorList>
    </citation>
    <scope>NUCLEOTIDE SEQUENCE [LARGE SCALE GENOMIC DNA]</scope>
    <source>
        <strain evidence="2 3">ATCC 14869</strain>
    </source>
</reference>
<dbReference type="HOGENOM" id="CLU_1729021_0_0_9"/>
<feature type="transmembrane region" description="Helical" evidence="1">
    <location>
        <begin position="32"/>
        <end position="52"/>
    </location>
</feature>
<name>U2PNC9_LEVBR</name>
<keyword evidence="1" id="KW-0472">Membrane</keyword>
<gene>
    <name evidence="2" type="ORF">HMPREF0495_00235</name>
</gene>
<protein>
    <submittedName>
        <fullName evidence="2">Uncharacterized protein</fullName>
    </submittedName>
</protein>
<sequence>MVLLFIWIFHKPNPTVNTKIAVSGKKNFLKKLIPFFSILLTTFLVACANFYFESYYPIHYAKNTINKSLKTKNVKFIRKISHGSDRTFYYLNHSNRIKITSLDYTFSTGTAYLGSLHGISAPSALILINKQHVGITGIIIKYSVDQIYVSE</sequence>
<proteinExistence type="predicted"/>
<evidence type="ECO:0000313" key="3">
    <source>
        <dbReference type="Proteomes" id="UP000016644"/>
    </source>
</evidence>